<dbReference type="PROSITE" id="PS00463">
    <property type="entry name" value="ZN2_CY6_FUNGAL_1"/>
    <property type="match status" value="1"/>
</dbReference>
<proteinExistence type="predicted"/>
<dbReference type="SMART" id="SM00066">
    <property type="entry name" value="GAL4"/>
    <property type="match status" value="1"/>
</dbReference>
<dbReference type="AlphaFoldDB" id="A0A9P9ILA8"/>
<accession>A0A9P9ILA8</accession>
<gene>
    <name evidence="4" type="ORF">B0J13DRAFT_566479</name>
</gene>
<feature type="compositionally biased region" description="Basic residues" evidence="2">
    <location>
        <begin position="16"/>
        <end position="25"/>
    </location>
</feature>
<evidence type="ECO:0000313" key="5">
    <source>
        <dbReference type="Proteomes" id="UP000717696"/>
    </source>
</evidence>
<feature type="region of interest" description="Disordered" evidence="2">
    <location>
        <begin position="67"/>
        <end position="89"/>
    </location>
</feature>
<feature type="compositionally biased region" description="Polar residues" evidence="2">
    <location>
        <begin position="1"/>
        <end position="15"/>
    </location>
</feature>
<evidence type="ECO:0000313" key="4">
    <source>
        <dbReference type="EMBL" id="KAH7123365.1"/>
    </source>
</evidence>
<dbReference type="CDD" id="cd00067">
    <property type="entry name" value="GAL4"/>
    <property type="match status" value="1"/>
</dbReference>
<dbReference type="Pfam" id="PF00172">
    <property type="entry name" value="Zn_clus"/>
    <property type="match status" value="1"/>
</dbReference>
<comment type="caution">
    <text evidence="4">The sequence shown here is derived from an EMBL/GenBank/DDBJ whole genome shotgun (WGS) entry which is preliminary data.</text>
</comment>
<keyword evidence="5" id="KW-1185">Reference proteome</keyword>
<dbReference type="InterPro" id="IPR052400">
    <property type="entry name" value="Zn2-C6_fungal_TF"/>
</dbReference>
<organism evidence="4 5">
    <name type="scientific">Dactylonectria estremocensis</name>
    <dbReference type="NCBI Taxonomy" id="1079267"/>
    <lineage>
        <taxon>Eukaryota</taxon>
        <taxon>Fungi</taxon>
        <taxon>Dikarya</taxon>
        <taxon>Ascomycota</taxon>
        <taxon>Pezizomycotina</taxon>
        <taxon>Sordariomycetes</taxon>
        <taxon>Hypocreomycetidae</taxon>
        <taxon>Hypocreales</taxon>
        <taxon>Nectriaceae</taxon>
        <taxon>Dactylonectria</taxon>
    </lineage>
</organism>
<dbReference type="GO" id="GO:0000981">
    <property type="term" value="F:DNA-binding transcription factor activity, RNA polymerase II-specific"/>
    <property type="evidence" value="ECO:0007669"/>
    <property type="project" value="InterPro"/>
</dbReference>
<name>A0A9P9ILA8_9HYPO</name>
<dbReference type="Proteomes" id="UP000717696">
    <property type="component" value="Unassembled WGS sequence"/>
</dbReference>
<evidence type="ECO:0000256" key="2">
    <source>
        <dbReference type="SAM" id="MobiDB-lite"/>
    </source>
</evidence>
<dbReference type="SUPFAM" id="SSF57701">
    <property type="entry name" value="Zn2/Cys6 DNA-binding domain"/>
    <property type="match status" value="1"/>
</dbReference>
<protein>
    <recommendedName>
        <fullName evidence="3">Zn(2)-C6 fungal-type domain-containing protein</fullName>
    </recommendedName>
</protein>
<dbReference type="PANTHER" id="PTHR47657">
    <property type="entry name" value="STEROL REGULATORY ELEMENT-BINDING PROTEIN ECM22"/>
    <property type="match status" value="1"/>
</dbReference>
<dbReference type="PRINTS" id="PR00755">
    <property type="entry name" value="AFLATOXINBRP"/>
</dbReference>
<dbReference type="EMBL" id="JAGMUU010000025">
    <property type="protein sequence ID" value="KAH7123365.1"/>
    <property type="molecule type" value="Genomic_DNA"/>
</dbReference>
<feature type="region of interest" description="Disordered" evidence="2">
    <location>
        <begin position="1"/>
        <end position="27"/>
    </location>
</feature>
<dbReference type="GO" id="GO:0008270">
    <property type="term" value="F:zinc ion binding"/>
    <property type="evidence" value="ECO:0007669"/>
    <property type="project" value="InterPro"/>
</dbReference>
<dbReference type="Gene3D" id="4.10.240.10">
    <property type="entry name" value="Zn(2)-C6 fungal-type DNA-binding domain"/>
    <property type="match status" value="1"/>
</dbReference>
<evidence type="ECO:0000259" key="3">
    <source>
        <dbReference type="PROSITE" id="PS50048"/>
    </source>
</evidence>
<dbReference type="InterPro" id="IPR001138">
    <property type="entry name" value="Zn2Cys6_DnaBD"/>
</dbReference>
<feature type="domain" description="Zn(2)-C6 fungal-type" evidence="3">
    <location>
        <begin position="28"/>
        <end position="58"/>
    </location>
</feature>
<sequence>MKPQTFTADGSFTSTKRGRKTHRKSRDGCVSCKRRKVKCDEEKPSCANCIRFSIPCSFVPLPSQELSPKGPVGDANVAPPRRGPGRPRKDWATIARPLLQAMESFEISKPSYTPLEHTPCSLNVTDAELLLHYTSRTAATLAGSDDLTSSMSMFWTRNVPQMGLAYHFVFHFAYSLAGYHLAYLQPIGSESRSHYRSIARHYAEMGLNLLNTTHPSINESNCGALYVAAILMCYCAVADGPMGTNDLLVCNVGDGASQFWLPRIQGVRLIRQMIEPATLFSGLTEPLGMSGGNDMGLKPMDLLDGIIHLGWTEPLNKLREWIVSHDSPDTVIYVQALASLSAVYEANYGHGNGGRDASSGDFHVLGWLYRLPDLFVARLQRKEPNALLVLAYYSPLLMSLDVCWFLDGWAQHLLTSIRGMLSPELTGWLEWPWEVCHHDSR</sequence>
<reference evidence="4" key="1">
    <citation type="journal article" date="2021" name="Nat. Commun.">
        <title>Genetic determinants of endophytism in the Arabidopsis root mycobiome.</title>
        <authorList>
            <person name="Mesny F."/>
            <person name="Miyauchi S."/>
            <person name="Thiergart T."/>
            <person name="Pickel B."/>
            <person name="Atanasova L."/>
            <person name="Karlsson M."/>
            <person name="Huettel B."/>
            <person name="Barry K.W."/>
            <person name="Haridas S."/>
            <person name="Chen C."/>
            <person name="Bauer D."/>
            <person name="Andreopoulos W."/>
            <person name="Pangilinan J."/>
            <person name="LaButti K."/>
            <person name="Riley R."/>
            <person name="Lipzen A."/>
            <person name="Clum A."/>
            <person name="Drula E."/>
            <person name="Henrissat B."/>
            <person name="Kohler A."/>
            <person name="Grigoriev I.V."/>
            <person name="Martin F.M."/>
            <person name="Hacquard S."/>
        </authorList>
    </citation>
    <scope>NUCLEOTIDE SEQUENCE</scope>
    <source>
        <strain evidence="4">MPI-CAGE-AT-0021</strain>
    </source>
</reference>
<dbReference type="InterPro" id="IPR036864">
    <property type="entry name" value="Zn2-C6_fun-type_DNA-bd_sf"/>
</dbReference>
<keyword evidence="1" id="KW-0539">Nucleus</keyword>
<dbReference type="PANTHER" id="PTHR47657:SF13">
    <property type="entry name" value="ZN(2)-C6 FUNGAL-TYPE DOMAIN-CONTAINING PROTEIN-RELATED"/>
    <property type="match status" value="1"/>
</dbReference>
<dbReference type="OrthoDB" id="416217at2759"/>
<dbReference type="PROSITE" id="PS50048">
    <property type="entry name" value="ZN2_CY6_FUNGAL_2"/>
    <property type="match status" value="1"/>
</dbReference>
<evidence type="ECO:0000256" key="1">
    <source>
        <dbReference type="ARBA" id="ARBA00023242"/>
    </source>
</evidence>